<keyword evidence="2" id="KW-1185">Reference proteome</keyword>
<evidence type="ECO:0000313" key="2">
    <source>
        <dbReference type="Proteomes" id="UP000735302"/>
    </source>
</evidence>
<gene>
    <name evidence="1" type="ORF">PoB_006102300</name>
</gene>
<comment type="caution">
    <text evidence="1">The sequence shown here is derived from an EMBL/GenBank/DDBJ whole genome shotgun (WGS) entry which is preliminary data.</text>
</comment>
<name>A0AAV4CRP3_9GAST</name>
<dbReference type="AlphaFoldDB" id="A0AAV4CRP3"/>
<organism evidence="1 2">
    <name type="scientific">Plakobranchus ocellatus</name>
    <dbReference type="NCBI Taxonomy" id="259542"/>
    <lineage>
        <taxon>Eukaryota</taxon>
        <taxon>Metazoa</taxon>
        <taxon>Spiralia</taxon>
        <taxon>Lophotrochozoa</taxon>
        <taxon>Mollusca</taxon>
        <taxon>Gastropoda</taxon>
        <taxon>Heterobranchia</taxon>
        <taxon>Euthyneura</taxon>
        <taxon>Panpulmonata</taxon>
        <taxon>Sacoglossa</taxon>
        <taxon>Placobranchoidea</taxon>
        <taxon>Plakobranchidae</taxon>
        <taxon>Plakobranchus</taxon>
    </lineage>
</organism>
<dbReference type="EMBL" id="BLXT01006904">
    <property type="protein sequence ID" value="GFO34518.1"/>
    <property type="molecule type" value="Genomic_DNA"/>
</dbReference>
<proteinExistence type="predicted"/>
<dbReference type="Proteomes" id="UP000735302">
    <property type="component" value="Unassembled WGS sequence"/>
</dbReference>
<accession>A0AAV4CRP3</accession>
<evidence type="ECO:0000313" key="1">
    <source>
        <dbReference type="EMBL" id="GFO34518.1"/>
    </source>
</evidence>
<sequence>MVFSSEEGKKAGKRQRLMRQDVTASANIHNLEIRYDLTANRTVFFDHYLQATCSVFADRSYTVAWELSSGGGSYSIPPNDPRVQATVDFAFNANKCWRHVVSTLQIAANQAIGRRNTLHCLVVKKHYASQKCRQGNVICSDINFYTSFDTRKPNIRIEFHDTSILHFGRPVDFKCSACLEISGNITWIIIDKSPINEQSVPLNDPRVTFSSALSALSAPRAPVPTVSYATILVLIQALLLQPMLQLKQLLVEAGFFSN</sequence>
<reference evidence="1 2" key="1">
    <citation type="journal article" date="2021" name="Elife">
        <title>Chloroplast acquisition without the gene transfer in kleptoplastic sea slugs, Plakobranchus ocellatus.</title>
        <authorList>
            <person name="Maeda T."/>
            <person name="Takahashi S."/>
            <person name="Yoshida T."/>
            <person name="Shimamura S."/>
            <person name="Takaki Y."/>
            <person name="Nagai Y."/>
            <person name="Toyoda A."/>
            <person name="Suzuki Y."/>
            <person name="Arimoto A."/>
            <person name="Ishii H."/>
            <person name="Satoh N."/>
            <person name="Nishiyama T."/>
            <person name="Hasebe M."/>
            <person name="Maruyama T."/>
            <person name="Minagawa J."/>
            <person name="Obokata J."/>
            <person name="Shigenobu S."/>
        </authorList>
    </citation>
    <scope>NUCLEOTIDE SEQUENCE [LARGE SCALE GENOMIC DNA]</scope>
</reference>
<protein>
    <submittedName>
        <fullName evidence="1">Uncharacterized protein</fullName>
    </submittedName>
</protein>